<dbReference type="Pfam" id="PF03478">
    <property type="entry name" value="Beta-prop_KIB1-4"/>
    <property type="match status" value="1"/>
</dbReference>
<organism evidence="2 3">
    <name type="scientific">Eragrostis curvula</name>
    <name type="common">weeping love grass</name>
    <dbReference type="NCBI Taxonomy" id="38414"/>
    <lineage>
        <taxon>Eukaryota</taxon>
        <taxon>Viridiplantae</taxon>
        <taxon>Streptophyta</taxon>
        <taxon>Embryophyta</taxon>
        <taxon>Tracheophyta</taxon>
        <taxon>Spermatophyta</taxon>
        <taxon>Magnoliopsida</taxon>
        <taxon>Liliopsida</taxon>
        <taxon>Poales</taxon>
        <taxon>Poaceae</taxon>
        <taxon>PACMAD clade</taxon>
        <taxon>Chloridoideae</taxon>
        <taxon>Eragrostideae</taxon>
        <taxon>Eragrostidinae</taxon>
        <taxon>Eragrostis</taxon>
    </lineage>
</organism>
<evidence type="ECO:0000259" key="1">
    <source>
        <dbReference type="Pfam" id="PF03478"/>
    </source>
</evidence>
<accession>A0A5J9U944</accession>
<proteinExistence type="predicted"/>
<feature type="domain" description="KIB1-4 beta-propeller" evidence="1">
    <location>
        <begin position="230"/>
        <end position="322"/>
    </location>
</feature>
<dbReference type="OrthoDB" id="10542506at2759"/>
<sequence length="397" mass="44383">MSTEEMVDWSSLPADLVSRVSDCFLATNDLDYYMSFRAVCHPWRSATTDPKTSHERRFYPTQWIILDEFYQNGHGRLFLNARTGRFLRKAVPLRGYCWCYRSYTSNSYILLTTTTGGFLILVDYDTSPPCAVSILNPFTGYSIRFSAPLPVSHETEITAAVVGPLPTLVLASVDSDDVYWADPLSETFHVEKYGNSPASRLPMIGAKYAPDVRASAAASLPFSYANKLFEEEMRMGSRCFVVAWDDGEVLLVFKQAGKRVVAHRVDSAGHVVEKVKSIGSRALFLGTRCLVVDADRFPTIGPNKIYYLREENPVDEYGCVYDVEDDIYAYAIEGDTENVVSSSVCAFLHGRLTAIQLISNYAVDIDPLYARALLKHQGSVYFQIVAEDLTDGDNTQS</sequence>
<feature type="non-terminal residue" evidence="2">
    <location>
        <position position="1"/>
    </location>
</feature>
<evidence type="ECO:0000313" key="2">
    <source>
        <dbReference type="EMBL" id="TVU20155.1"/>
    </source>
</evidence>
<reference evidence="2 3" key="1">
    <citation type="journal article" date="2019" name="Sci. Rep.">
        <title>A high-quality genome of Eragrostis curvula grass provides insights into Poaceae evolution and supports new strategies to enhance forage quality.</title>
        <authorList>
            <person name="Carballo J."/>
            <person name="Santos B.A.C.M."/>
            <person name="Zappacosta D."/>
            <person name="Garbus I."/>
            <person name="Selva J.P."/>
            <person name="Gallo C.A."/>
            <person name="Diaz A."/>
            <person name="Albertini E."/>
            <person name="Caccamo M."/>
            <person name="Echenique V."/>
        </authorList>
    </citation>
    <scope>NUCLEOTIDE SEQUENCE [LARGE SCALE GENOMIC DNA]</scope>
    <source>
        <strain evidence="3">cv. Victoria</strain>
        <tissue evidence="2">Leaf</tissue>
    </source>
</reference>
<dbReference type="InterPro" id="IPR005174">
    <property type="entry name" value="KIB1-4_b-propeller"/>
</dbReference>
<dbReference type="EMBL" id="RWGY01000029">
    <property type="protein sequence ID" value="TVU20155.1"/>
    <property type="molecule type" value="Genomic_DNA"/>
</dbReference>
<dbReference type="Proteomes" id="UP000324897">
    <property type="component" value="Chromosome 7"/>
</dbReference>
<name>A0A5J9U944_9POAL</name>
<gene>
    <name evidence="2" type="ORF">EJB05_36352</name>
</gene>
<dbReference type="AlphaFoldDB" id="A0A5J9U944"/>
<evidence type="ECO:0000313" key="3">
    <source>
        <dbReference type="Proteomes" id="UP000324897"/>
    </source>
</evidence>
<dbReference type="PANTHER" id="PTHR33165">
    <property type="entry name" value="F-BOX DOMAIN CONTAINING PROTEIN-LIKE-RELATED"/>
    <property type="match status" value="1"/>
</dbReference>
<comment type="caution">
    <text evidence="2">The sequence shown here is derived from an EMBL/GenBank/DDBJ whole genome shotgun (WGS) entry which is preliminary data.</text>
</comment>
<protein>
    <recommendedName>
        <fullName evidence="1">KIB1-4 beta-propeller domain-containing protein</fullName>
    </recommendedName>
</protein>
<dbReference type="PANTHER" id="PTHR33165:SF86">
    <property type="entry name" value="EXPRESSED PROTEIN"/>
    <property type="match status" value="1"/>
</dbReference>
<keyword evidence="3" id="KW-1185">Reference proteome</keyword>
<dbReference type="Gramene" id="TVU20155">
    <property type="protein sequence ID" value="TVU20155"/>
    <property type="gene ID" value="EJB05_36352"/>
</dbReference>